<organism evidence="7 8">
    <name type="scientific">Oopsacas minuta</name>
    <dbReference type="NCBI Taxonomy" id="111878"/>
    <lineage>
        <taxon>Eukaryota</taxon>
        <taxon>Metazoa</taxon>
        <taxon>Porifera</taxon>
        <taxon>Hexactinellida</taxon>
        <taxon>Hexasterophora</taxon>
        <taxon>Lyssacinosida</taxon>
        <taxon>Leucopsacidae</taxon>
        <taxon>Oopsacas</taxon>
    </lineage>
</organism>
<evidence type="ECO:0000256" key="2">
    <source>
        <dbReference type="ARBA" id="ARBA00008960"/>
    </source>
</evidence>
<name>A0AAV7KJN0_9METZ</name>
<reference evidence="7 8" key="1">
    <citation type="journal article" date="2023" name="BMC Biol.">
        <title>The compact genome of the sponge Oopsacas minuta (Hexactinellida) is lacking key metazoan core genes.</title>
        <authorList>
            <person name="Santini S."/>
            <person name="Schenkelaars Q."/>
            <person name="Jourda C."/>
            <person name="Duchesne M."/>
            <person name="Belahbib H."/>
            <person name="Rocher C."/>
            <person name="Selva M."/>
            <person name="Riesgo A."/>
            <person name="Vervoort M."/>
            <person name="Leys S.P."/>
            <person name="Kodjabachian L."/>
            <person name="Le Bivic A."/>
            <person name="Borchiellini C."/>
            <person name="Claverie J.M."/>
            <person name="Renard E."/>
        </authorList>
    </citation>
    <scope>NUCLEOTIDE SEQUENCE [LARGE SCALE GENOMIC DNA]</scope>
    <source>
        <strain evidence="7">SPO-2</strain>
    </source>
</reference>
<feature type="signal peptide" evidence="6">
    <location>
        <begin position="1"/>
        <end position="20"/>
    </location>
</feature>
<dbReference type="PANTHER" id="PTHR31703">
    <property type="entry name" value="UPF0669 PROTEIN C6ORF120"/>
    <property type="match status" value="1"/>
</dbReference>
<dbReference type="PANTHER" id="PTHR31703:SF2">
    <property type="entry name" value="UPF0669 PROTEIN C6ORF120"/>
    <property type="match status" value="1"/>
</dbReference>
<keyword evidence="5" id="KW-0325">Glycoprotein</keyword>
<gene>
    <name evidence="7" type="ORF">LOD99_13980</name>
</gene>
<comment type="subcellular location">
    <subcellularLocation>
        <location evidence="1">Secreted</location>
    </subcellularLocation>
</comment>
<evidence type="ECO:0000313" key="7">
    <source>
        <dbReference type="EMBL" id="KAI6660394.1"/>
    </source>
</evidence>
<dbReference type="AlphaFoldDB" id="A0AAV7KJN0"/>
<proteinExistence type="inferred from homology"/>
<dbReference type="Proteomes" id="UP001165289">
    <property type="component" value="Unassembled WGS sequence"/>
</dbReference>
<sequence>MKTFLSLCLLYVLPSCLTEGYTILRQQTGIVAISEHAYFSLNHQMLSPLVIVLSSLEGDCDLYVSQQSTTKRPTYQKYDLSSTTCGTDYVITSSSLKYPLFIGVFAYSSGEDCEFQVDIVQLDIDIETPEIQIEFDIERYVGAKENVKEDSEESHIVWTILKFIVQVVEVLA</sequence>
<accession>A0AAV7KJN0</accession>
<evidence type="ECO:0000256" key="6">
    <source>
        <dbReference type="SAM" id="SignalP"/>
    </source>
</evidence>
<feature type="chain" id="PRO_5043350192" evidence="6">
    <location>
        <begin position="21"/>
        <end position="172"/>
    </location>
</feature>
<keyword evidence="4 6" id="KW-0732">Signal</keyword>
<comment type="similarity">
    <text evidence="2">Belongs to the UPF0669 family.</text>
</comment>
<comment type="caution">
    <text evidence="7">The sequence shown here is derived from an EMBL/GenBank/DDBJ whole genome shotgun (WGS) entry which is preliminary data.</text>
</comment>
<evidence type="ECO:0000313" key="8">
    <source>
        <dbReference type="Proteomes" id="UP001165289"/>
    </source>
</evidence>
<evidence type="ECO:0000256" key="4">
    <source>
        <dbReference type="ARBA" id="ARBA00022729"/>
    </source>
</evidence>
<dbReference type="InterPro" id="IPR031420">
    <property type="entry name" value="UPF0669"/>
</dbReference>
<evidence type="ECO:0000256" key="3">
    <source>
        <dbReference type="ARBA" id="ARBA00022525"/>
    </source>
</evidence>
<evidence type="ECO:0000256" key="1">
    <source>
        <dbReference type="ARBA" id="ARBA00004613"/>
    </source>
</evidence>
<dbReference type="EMBL" id="JAKMXF010000033">
    <property type="protein sequence ID" value="KAI6660394.1"/>
    <property type="molecule type" value="Genomic_DNA"/>
</dbReference>
<dbReference type="Pfam" id="PF17065">
    <property type="entry name" value="UPF0669"/>
    <property type="match status" value="1"/>
</dbReference>
<keyword evidence="3" id="KW-0964">Secreted</keyword>
<protein>
    <submittedName>
        <fullName evidence="7">Uncharacterized protein</fullName>
    </submittedName>
</protein>
<evidence type="ECO:0000256" key="5">
    <source>
        <dbReference type="ARBA" id="ARBA00023180"/>
    </source>
</evidence>
<keyword evidence="8" id="KW-1185">Reference proteome</keyword>
<dbReference type="GO" id="GO:0005576">
    <property type="term" value="C:extracellular region"/>
    <property type="evidence" value="ECO:0007669"/>
    <property type="project" value="UniProtKB-SubCell"/>
</dbReference>
<dbReference type="Gene3D" id="2.60.120.380">
    <property type="match status" value="1"/>
</dbReference>